<dbReference type="EMBL" id="MN739995">
    <property type="protein sequence ID" value="QHT82075.1"/>
    <property type="molecule type" value="Genomic_DNA"/>
</dbReference>
<organism evidence="1">
    <name type="scientific">viral metagenome</name>
    <dbReference type="NCBI Taxonomy" id="1070528"/>
    <lineage>
        <taxon>unclassified sequences</taxon>
        <taxon>metagenomes</taxon>
        <taxon>organismal metagenomes</taxon>
    </lineage>
</organism>
<evidence type="ECO:0000313" key="1">
    <source>
        <dbReference type="EMBL" id="QHT82075.1"/>
    </source>
</evidence>
<accession>A0A6C0HPP1</accession>
<reference evidence="1" key="1">
    <citation type="journal article" date="2020" name="Nature">
        <title>Giant virus diversity and host interactions through global metagenomics.</title>
        <authorList>
            <person name="Schulz F."/>
            <person name="Roux S."/>
            <person name="Paez-Espino D."/>
            <person name="Jungbluth S."/>
            <person name="Walsh D.A."/>
            <person name="Denef V.J."/>
            <person name="McMahon K.D."/>
            <person name="Konstantinidis K.T."/>
            <person name="Eloe-Fadrosh E.A."/>
            <person name="Kyrpides N.C."/>
            <person name="Woyke T."/>
        </authorList>
    </citation>
    <scope>NUCLEOTIDE SEQUENCE</scope>
    <source>
        <strain evidence="1">GVMAG-M-3300023184-160</strain>
    </source>
</reference>
<proteinExistence type="predicted"/>
<sequence length="347" mass="37806">MATTGTIPTTITSLNTISYTQSTTIPNSPFYTFKDGSNTNYYLFDLAVCDASGDMTAIPTFEGYDASGGAAYSFTTITDVSAISIIDVSAANFNKLFAFWSDSNDVSDIDNGLDVRYGIGNVSSCFAGIPFASSAITYTEIGSRGILPTNLLPSYYNMSYDVSKDFVVDLAAQITGGYVATTVDLFNNEQVLRDAITNKNTSIQNIFNSFITNSSNCSYSTNNLSTVTAASTTELKLALSTKNLVTGFLNLNTTNNVSNAARKTTFLTDLSNNKIDEVYFVDANTSYRRNRFHVTFHENDLLAVRVQYNLKTSGGASITNASSYGLGNNPLKDHRAYKVYLRMRENL</sequence>
<name>A0A6C0HPP1_9ZZZZ</name>
<protein>
    <submittedName>
        <fullName evidence="1">Uncharacterized protein</fullName>
    </submittedName>
</protein>
<dbReference type="AlphaFoldDB" id="A0A6C0HPP1"/>